<dbReference type="PANTHER" id="PTHR36174">
    <property type="entry name" value="LIPID II:GLYCINE GLYCYLTRANSFERASE"/>
    <property type="match status" value="1"/>
</dbReference>
<dbReference type="KEGG" id="spoa:EQM13_03540"/>
<accession>A0A410QA14</accession>
<dbReference type="PROSITE" id="PS51191">
    <property type="entry name" value="FEMABX"/>
    <property type="match status" value="1"/>
</dbReference>
<dbReference type="GO" id="GO:0016755">
    <property type="term" value="F:aminoacyltransferase activity"/>
    <property type="evidence" value="ECO:0007669"/>
    <property type="project" value="InterPro"/>
</dbReference>
<dbReference type="InterPro" id="IPR003447">
    <property type="entry name" value="FEMABX"/>
</dbReference>
<keyword evidence="9" id="KW-1185">Reference proteome</keyword>
<comment type="similarity">
    <text evidence="1">Belongs to the FemABX family.</text>
</comment>
<dbReference type="Pfam" id="PF13480">
    <property type="entry name" value="Acetyltransf_6"/>
    <property type="match status" value="1"/>
</dbReference>
<dbReference type="InterPro" id="IPR016181">
    <property type="entry name" value="Acyl_CoA_acyltransferase"/>
</dbReference>
<dbReference type="EMBL" id="CP035282">
    <property type="protein sequence ID" value="QAT60714.1"/>
    <property type="molecule type" value="Genomic_DNA"/>
</dbReference>
<proteinExistence type="inferred from homology"/>
<dbReference type="GO" id="GO:0009252">
    <property type="term" value="P:peptidoglycan biosynthetic process"/>
    <property type="evidence" value="ECO:0007669"/>
    <property type="project" value="UniProtKB-KW"/>
</dbReference>
<dbReference type="SUPFAM" id="SSF55729">
    <property type="entry name" value="Acyl-CoA N-acyltransferases (Nat)"/>
    <property type="match status" value="1"/>
</dbReference>
<keyword evidence="6" id="KW-0961">Cell wall biogenesis/degradation</keyword>
<evidence type="ECO:0000256" key="3">
    <source>
        <dbReference type="ARBA" id="ARBA00022960"/>
    </source>
</evidence>
<protein>
    <submittedName>
        <fullName evidence="8">GNAT family N-acetyltransferase</fullName>
    </submittedName>
</protein>
<dbReference type="Proteomes" id="UP000287969">
    <property type="component" value="Chromosome"/>
</dbReference>
<dbReference type="OrthoDB" id="9785911at2"/>
<dbReference type="GO" id="GO:0008360">
    <property type="term" value="P:regulation of cell shape"/>
    <property type="evidence" value="ECO:0007669"/>
    <property type="project" value="UniProtKB-KW"/>
</dbReference>
<evidence type="ECO:0000256" key="1">
    <source>
        <dbReference type="ARBA" id="ARBA00009943"/>
    </source>
</evidence>
<evidence type="ECO:0000256" key="6">
    <source>
        <dbReference type="ARBA" id="ARBA00023316"/>
    </source>
</evidence>
<organism evidence="8 9">
    <name type="scientific">Acidilutibacter cellobiosedens</name>
    <dbReference type="NCBI Taxonomy" id="2507161"/>
    <lineage>
        <taxon>Bacteria</taxon>
        <taxon>Bacillati</taxon>
        <taxon>Bacillota</taxon>
        <taxon>Tissierellia</taxon>
        <taxon>Tissierellales</taxon>
        <taxon>Acidilutibacteraceae</taxon>
        <taxon>Acidilutibacter</taxon>
    </lineage>
</organism>
<dbReference type="AlphaFoldDB" id="A0A410QA14"/>
<keyword evidence="3" id="KW-0133">Cell shape</keyword>
<name>A0A410QA14_9FIRM</name>
<evidence type="ECO:0000256" key="4">
    <source>
        <dbReference type="ARBA" id="ARBA00022984"/>
    </source>
</evidence>
<sequence length="341" mass="40847">MYYIIDTDCLEWDKCLNDMPLQYRDIYFTSGYYKLYELNGDGIGKMFIYEENGKTVLYPFLLNEINGYGLEKKCYDIQTAYGYGGPISNCGDELFLKNSEECFLKYCTTSNIIAEFIRFHPLIKNERLFKENIEVLHNRKTVYLKLEEDIQTIWNEYISSKCRNMIRKAKKNNLKVIKNNDYKVFKQIYEKTMDKVGAAKEYYFHDKYYHEMSKNESFIIMNVLKDDLVIASSLFMIYGDYFHYHLSGTKKDYLKYASNNILLWEAIKFAQQSKCKFFHFGGGLKDNEEDSLYLFKKSFSKTTSDFYIGKRIHNENIYYYLIDKWEKKNGRKADLFLSYRY</sequence>
<dbReference type="PANTHER" id="PTHR36174:SF1">
    <property type="entry name" value="LIPID II:GLYCINE GLYCYLTRANSFERASE"/>
    <property type="match status" value="1"/>
</dbReference>
<reference evidence="9" key="1">
    <citation type="submission" date="2019-01" db="EMBL/GenBank/DDBJ databases">
        <title>Draft genomes of a novel of Sporanaerobacter strains.</title>
        <authorList>
            <person name="Ma S."/>
        </authorList>
    </citation>
    <scope>NUCLEOTIDE SEQUENCE [LARGE SCALE GENOMIC DNA]</scope>
    <source>
        <strain evidence="9">NJN-17</strain>
    </source>
</reference>
<evidence type="ECO:0000256" key="2">
    <source>
        <dbReference type="ARBA" id="ARBA00022679"/>
    </source>
</evidence>
<dbReference type="RefSeq" id="WP_128751972.1">
    <property type="nucleotide sequence ID" value="NZ_CP035282.1"/>
</dbReference>
<gene>
    <name evidence="8" type="ORF">EQM13_03540</name>
</gene>
<keyword evidence="2 8" id="KW-0808">Transferase</keyword>
<feature type="domain" description="BioF2-like acetyltransferase" evidence="7">
    <location>
        <begin position="183"/>
        <end position="284"/>
    </location>
</feature>
<evidence type="ECO:0000256" key="5">
    <source>
        <dbReference type="ARBA" id="ARBA00023315"/>
    </source>
</evidence>
<dbReference type="GO" id="GO:0071555">
    <property type="term" value="P:cell wall organization"/>
    <property type="evidence" value="ECO:0007669"/>
    <property type="project" value="UniProtKB-KW"/>
</dbReference>
<evidence type="ECO:0000259" key="7">
    <source>
        <dbReference type="Pfam" id="PF13480"/>
    </source>
</evidence>
<dbReference type="InterPro" id="IPR050644">
    <property type="entry name" value="PG_Glycine_Bridge_Synth"/>
</dbReference>
<evidence type="ECO:0000313" key="8">
    <source>
        <dbReference type="EMBL" id="QAT60714.1"/>
    </source>
</evidence>
<dbReference type="Gene3D" id="3.40.630.30">
    <property type="match status" value="1"/>
</dbReference>
<keyword evidence="4" id="KW-0573">Peptidoglycan synthesis</keyword>
<evidence type="ECO:0000313" key="9">
    <source>
        <dbReference type="Proteomes" id="UP000287969"/>
    </source>
</evidence>
<keyword evidence="5" id="KW-0012">Acyltransferase</keyword>
<dbReference type="InterPro" id="IPR038740">
    <property type="entry name" value="BioF2-like_GNAT_dom"/>
</dbReference>